<proteinExistence type="predicted"/>
<evidence type="ECO:0000313" key="2">
    <source>
        <dbReference type="EMBL" id="GIY67551.1"/>
    </source>
</evidence>
<organism evidence="2 3">
    <name type="scientific">Caerostris darwini</name>
    <dbReference type="NCBI Taxonomy" id="1538125"/>
    <lineage>
        <taxon>Eukaryota</taxon>
        <taxon>Metazoa</taxon>
        <taxon>Ecdysozoa</taxon>
        <taxon>Arthropoda</taxon>
        <taxon>Chelicerata</taxon>
        <taxon>Arachnida</taxon>
        <taxon>Araneae</taxon>
        <taxon>Araneomorphae</taxon>
        <taxon>Entelegynae</taxon>
        <taxon>Araneoidea</taxon>
        <taxon>Araneidae</taxon>
        <taxon>Caerostris</taxon>
    </lineage>
</organism>
<feature type="transmembrane region" description="Helical" evidence="1">
    <location>
        <begin position="82"/>
        <end position="101"/>
    </location>
</feature>
<dbReference type="EMBL" id="BPLQ01012752">
    <property type="protein sequence ID" value="GIY67551.1"/>
    <property type="molecule type" value="Genomic_DNA"/>
</dbReference>
<gene>
    <name evidence="2" type="ORF">CDAR_190771</name>
</gene>
<protein>
    <submittedName>
        <fullName evidence="2">Uncharacterized protein</fullName>
    </submittedName>
</protein>
<evidence type="ECO:0000313" key="3">
    <source>
        <dbReference type="Proteomes" id="UP001054837"/>
    </source>
</evidence>
<dbReference type="AlphaFoldDB" id="A0AAV4VB32"/>
<keyword evidence="1" id="KW-0472">Membrane</keyword>
<accession>A0AAV4VB32</accession>
<reference evidence="2 3" key="1">
    <citation type="submission" date="2021-06" db="EMBL/GenBank/DDBJ databases">
        <title>Caerostris darwini draft genome.</title>
        <authorList>
            <person name="Kono N."/>
            <person name="Arakawa K."/>
        </authorList>
    </citation>
    <scope>NUCLEOTIDE SEQUENCE [LARGE SCALE GENOMIC DNA]</scope>
</reference>
<name>A0AAV4VB32_9ARAC</name>
<keyword evidence="3" id="KW-1185">Reference proteome</keyword>
<sequence length="124" mass="14159">MEHIADFFRQTILPSLSGNWSIFDENEDLDSNQTSIADELESFSSQVNNLEYASNFTNISINKMILADDEVWKEDMKLALDFLLLLLLILIMLAMGCEITLRSVSKLTWMGYSGISRNLDKNDN</sequence>
<keyword evidence="1" id="KW-0812">Transmembrane</keyword>
<dbReference type="Proteomes" id="UP001054837">
    <property type="component" value="Unassembled WGS sequence"/>
</dbReference>
<keyword evidence="1" id="KW-1133">Transmembrane helix</keyword>
<comment type="caution">
    <text evidence="2">The sequence shown here is derived from an EMBL/GenBank/DDBJ whole genome shotgun (WGS) entry which is preliminary data.</text>
</comment>
<evidence type="ECO:0000256" key="1">
    <source>
        <dbReference type="SAM" id="Phobius"/>
    </source>
</evidence>